<dbReference type="Pfam" id="PF09557">
    <property type="entry name" value="DUF2382"/>
    <property type="match status" value="2"/>
</dbReference>
<protein>
    <submittedName>
        <fullName evidence="3">Stress response protein ysnF</fullName>
    </submittedName>
</protein>
<dbReference type="AlphaFoldDB" id="A0AAN2FHQ7"/>
<dbReference type="EMBL" id="OW970318">
    <property type="protein sequence ID" value="CAH6381053.1"/>
    <property type="molecule type" value="Genomic_DNA"/>
</dbReference>
<dbReference type="InterPro" id="IPR052967">
    <property type="entry name" value="Stress_Response_Assoc"/>
</dbReference>
<feature type="domain" description="DUF2382" evidence="2">
    <location>
        <begin position="310"/>
        <end position="419"/>
    </location>
</feature>
<evidence type="ECO:0000313" key="4">
    <source>
        <dbReference type="Proteomes" id="UP001158961"/>
    </source>
</evidence>
<sequence>MNNQPPEKPGSEGSDQVISLAEETVEVSKQRVIDGHVRVTRQVTEHQQKIALMLRHQTAEIERIPKSERLAEMPEIREENGVLIIPVVEEEIEIVRHLVLKEEWHIRKVVSEEATEQVVSLRKQHAHLTRIPYSEPSESITEEHNMARETIVTMFSNISLAEGAKRNLIKVGFLDDDIDIISGDRLRTEGQEARHPGFWQRLFGNTLEEDQAEVYEDAMRTGGVVLSLRADEDELPRALGILDAHEELTERSAALPDDYAPGYATSDGLTAPASGTLQDNAAVDPLSTAPAHRGAARTALTGDESDEDVLRLAEERLEVGKRLVSEGSTRVRRYTVTDQVSENVSLHEQHAAIFRRPVNESGSPTHVDWSEKTVEVEETHEQPVINKTAEIIEEVVLRKETSDRVETINDSVRRQEVDIDHASTDPLGADRLTGNRTVADPLLESTRQARADHETRPVTLGSEPAHKEGFAEKAGDKIAEAKEKVEDKFKKP</sequence>
<feature type="domain" description="DUF2382" evidence="2">
    <location>
        <begin position="18"/>
        <end position="126"/>
    </location>
</feature>
<keyword evidence="3" id="KW-0614">Plasmid</keyword>
<reference evidence="3" key="1">
    <citation type="submission" date="2022-05" db="EMBL/GenBank/DDBJ databases">
        <authorList>
            <person name="Pothier F. J."/>
        </authorList>
    </citation>
    <scope>NUCLEOTIDE SEQUENCE</scope>
    <source>
        <strain evidence="3">DAPP-PG734</strain>
        <plasmid evidence="3">P3</plasmid>
    </source>
</reference>
<evidence type="ECO:0000259" key="2">
    <source>
        <dbReference type="Pfam" id="PF09557"/>
    </source>
</evidence>
<name>A0AAN2FHQ7_ENTAG</name>
<feature type="compositionally biased region" description="Basic and acidic residues" evidence="1">
    <location>
        <begin position="447"/>
        <end position="456"/>
    </location>
</feature>
<gene>
    <name evidence="3" type="ORF">DAPPPG734_25045</name>
</gene>
<feature type="compositionally biased region" description="Basic and acidic residues" evidence="1">
    <location>
        <begin position="464"/>
        <end position="473"/>
    </location>
</feature>
<dbReference type="Proteomes" id="UP001158961">
    <property type="component" value="Plasmid P3"/>
</dbReference>
<dbReference type="RefSeq" id="WP_031593753.1">
    <property type="nucleotide sequence ID" value="NZ_JNVA01000065.1"/>
</dbReference>
<geneLocation type="plasmid" evidence="3 4">
    <name>P3</name>
</geneLocation>
<evidence type="ECO:0000256" key="1">
    <source>
        <dbReference type="SAM" id="MobiDB-lite"/>
    </source>
</evidence>
<dbReference type="PANTHER" id="PTHR38463">
    <property type="entry name" value="STRESS RESPONSE PROTEIN YSNF"/>
    <property type="match status" value="1"/>
</dbReference>
<accession>A0AAN2FHQ7</accession>
<proteinExistence type="predicted"/>
<dbReference type="InterPro" id="IPR019060">
    <property type="entry name" value="DUF2382"/>
</dbReference>
<dbReference type="PANTHER" id="PTHR38463:SF1">
    <property type="entry name" value="STRESS RESPONSE PROTEIN YSNF"/>
    <property type="match status" value="1"/>
</dbReference>
<feature type="region of interest" description="Disordered" evidence="1">
    <location>
        <begin position="446"/>
        <end position="473"/>
    </location>
</feature>
<organism evidence="3 4">
    <name type="scientific">Enterobacter agglomerans</name>
    <name type="common">Erwinia herbicola</name>
    <name type="synonym">Pantoea agglomerans</name>
    <dbReference type="NCBI Taxonomy" id="549"/>
    <lineage>
        <taxon>Bacteria</taxon>
        <taxon>Pseudomonadati</taxon>
        <taxon>Pseudomonadota</taxon>
        <taxon>Gammaproteobacteria</taxon>
        <taxon>Enterobacterales</taxon>
        <taxon>Erwiniaceae</taxon>
        <taxon>Pantoea</taxon>
        <taxon>Pantoea agglomerans group</taxon>
    </lineage>
</organism>
<evidence type="ECO:0000313" key="3">
    <source>
        <dbReference type="EMBL" id="CAH6381053.1"/>
    </source>
</evidence>